<dbReference type="RefSeq" id="WP_112869981.1">
    <property type="nucleotide sequence ID" value="NZ_CP021781.1"/>
</dbReference>
<dbReference type="Proteomes" id="UP000251120">
    <property type="component" value="Chromosome"/>
</dbReference>
<sequence length="276" mass="31533">MKEEQIFNQLFFQCFNTFISTAVIAIIAIGCHSFFKRKITSQKQLNKIKSRVIYIATIITILVIVRIWIEGFYHLFTMLSLVAAGLVIVNKENVMNFSGWIIINWRSLFSEGDSIQVQSYIGKVVGIRLLYFTINETYYLGDKKTTGKIIKIPNSLIITAPVTTFPNDDAILLHKVSFTTNVDTALDISKKVKQYISNKIKEKYGISDSFKESKVFSKAKLAKISVHSLEPKIDLIPIVENDSIITVKVHFYCLAEDSKSLELEFISYYLETRSKI</sequence>
<dbReference type="OrthoDB" id="5604380at2"/>
<feature type="transmembrane region" description="Helical" evidence="5">
    <location>
        <begin position="6"/>
        <end position="31"/>
    </location>
</feature>
<organism evidence="7 9">
    <name type="scientific">Francisella adeliensis</name>
    <dbReference type="NCBI Taxonomy" id="2007306"/>
    <lineage>
        <taxon>Bacteria</taxon>
        <taxon>Pseudomonadati</taxon>
        <taxon>Pseudomonadota</taxon>
        <taxon>Gammaproteobacteria</taxon>
        <taxon>Thiotrichales</taxon>
        <taxon>Francisellaceae</taxon>
        <taxon>Francisella</taxon>
    </lineage>
</organism>
<dbReference type="Proteomes" id="UP000681131">
    <property type="component" value="Chromosome"/>
</dbReference>
<evidence type="ECO:0000313" key="9">
    <source>
        <dbReference type="Proteomes" id="UP000251120"/>
    </source>
</evidence>
<evidence type="ECO:0000313" key="7">
    <source>
        <dbReference type="EMBL" id="AXA33807.1"/>
    </source>
</evidence>
<keyword evidence="4 5" id="KW-0472">Membrane</keyword>
<reference evidence="7 9" key="1">
    <citation type="submission" date="2017-06" db="EMBL/GenBank/DDBJ databases">
        <title>Complete genome of Francisella adeliensis.</title>
        <authorList>
            <person name="Vallesi A."/>
            <person name="Sjodin A."/>
        </authorList>
    </citation>
    <scope>NUCLEOTIDE SEQUENCE [LARGE SCALE GENOMIC DNA]</scope>
    <source>
        <strain evidence="7 9">FDC440</strain>
    </source>
</reference>
<feature type="domain" description="Mechanosensitive ion channel MscS" evidence="6">
    <location>
        <begin position="94"/>
        <end position="163"/>
    </location>
</feature>
<dbReference type="EMBL" id="CP043424">
    <property type="protein sequence ID" value="QIW12042.1"/>
    <property type="molecule type" value="Genomic_DNA"/>
</dbReference>
<evidence type="ECO:0000256" key="5">
    <source>
        <dbReference type="SAM" id="Phobius"/>
    </source>
</evidence>
<dbReference type="InterPro" id="IPR006685">
    <property type="entry name" value="MscS_channel_2nd"/>
</dbReference>
<evidence type="ECO:0000256" key="4">
    <source>
        <dbReference type="ARBA" id="ARBA00023136"/>
    </source>
</evidence>
<dbReference type="PANTHER" id="PTHR30566">
    <property type="entry name" value="YNAI-RELATED MECHANOSENSITIVE ION CHANNEL"/>
    <property type="match status" value="1"/>
</dbReference>
<comment type="subcellular location">
    <subcellularLocation>
        <location evidence="1">Membrane</location>
    </subcellularLocation>
</comment>
<dbReference type="PANTHER" id="PTHR30566:SF5">
    <property type="entry name" value="MECHANOSENSITIVE ION CHANNEL PROTEIN 1, MITOCHONDRIAL-RELATED"/>
    <property type="match status" value="1"/>
</dbReference>
<evidence type="ECO:0000259" key="6">
    <source>
        <dbReference type="Pfam" id="PF00924"/>
    </source>
</evidence>
<gene>
    <name evidence="7" type="ORF">CDH04_04975</name>
    <name evidence="8" type="ORF">FZC43_04980</name>
</gene>
<dbReference type="InterPro" id="IPR010920">
    <property type="entry name" value="LSM_dom_sf"/>
</dbReference>
<reference evidence="8 10" key="2">
    <citation type="submission" date="2019-08" db="EMBL/GenBank/DDBJ databases">
        <title>Complete genome sequences of Francisella adeliensis (FSC1325 and FSC1326).</title>
        <authorList>
            <person name="Ohrman C."/>
            <person name="Uneklint I."/>
            <person name="Vallesi A."/>
            <person name="Karlsson L."/>
            <person name="Sjodin A."/>
        </authorList>
    </citation>
    <scope>NUCLEOTIDE SEQUENCE [LARGE SCALE GENOMIC DNA]</scope>
    <source>
        <strain evidence="8 10">FSC1325</strain>
    </source>
</reference>
<evidence type="ECO:0000313" key="10">
    <source>
        <dbReference type="Proteomes" id="UP000681131"/>
    </source>
</evidence>
<dbReference type="KEGG" id="fad:CDH04_04975"/>
<dbReference type="EMBL" id="CP021781">
    <property type="protein sequence ID" value="AXA33807.1"/>
    <property type="molecule type" value="Genomic_DNA"/>
</dbReference>
<proteinExistence type="predicted"/>
<dbReference type="PROSITE" id="PS51257">
    <property type="entry name" value="PROKAR_LIPOPROTEIN"/>
    <property type="match status" value="1"/>
</dbReference>
<feature type="transmembrane region" description="Helical" evidence="5">
    <location>
        <begin position="75"/>
        <end position="90"/>
    </location>
</feature>
<dbReference type="AlphaFoldDB" id="A0A2Z4XY25"/>
<evidence type="ECO:0000256" key="3">
    <source>
        <dbReference type="ARBA" id="ARBA00022989"/>
    </source>
</evidence>
<evidence type="ECO:0000256" key="2">
    <source>
        <dbReference type="ARBA" id="ARBA00022692"/>
    </source>
</evidence>
<accession>A0A2Z4XY25</accession>
<evidence type="ECO:0000313" key="8">
    <source>
        <dbReference type="EMBL" id="QIW12042.1"/>
    </source>
</evidence>
<dbReference type="GO" id="GO:0016020">
    <property type="term" value="C:membrane"/>
    <property type="evidence" value="ECO:0007669"/>
    <property type="project" value="UniProtKB-SubCell"/>
</dbReference>
<keyword evidence="3 5" id="KW-1133">Transmembrane helix</keyword>
<name>A0A2Z4XY25_9GAMM</name>
<dbReference type="Gene3D" id="2.30.30.60">
    <property type="match status" value="1"/>
</dbReference>
<evidence type="ECO:0000256" key="1">
    <source>
        <dbReference type="ARBA" id="ARBA00004370"/>
    </source>
</evidence>
<keyword evidence="2 5" id="KW-0812">Transmembrane</keyword>
<dbReference type="SUPFAM" id="SSF50182">
    <property type="entry name" value="Sm-like ribonucleoproteins"/>
    <property type="match status" value="1"/>
</dbReference>
<dbReference type="GO" id="GO:0008381">
    <property type="term" value="F:mechanosensitive monoatomic ion channel activity"/>
    <property type="evidence" value="ECO:0007669"/>
    <property type="project" value="UniProtKB-ARBA"/>
</dbReference>
<keyword evidence="10" id="KW-1185">Reference proteome</keyword>
<dbReference type="InterPro" id="IPR023408">
    <property type="entry name" value="MscS_beta-dom_sf"/>
</dbReference>
<feature type="transmembrane region" description="Helical" evidence="5">
    <location>
        <begin position="52"/>
        <end position="69"/>
    </location>
</feature>
<dbReference type="Pfam" id="PF00924">
    <property type="entry name" value="MS_channel_2nd"/>
    <property type="match status" value="1"/>
</dbReference>
<protein>
    <submittedName>
        <fullName evidence="8">Mechanosensitive ion channel</fullName>
    </submittedName>
</protein>